<dbReference type="RefSeq" id="WP_248156584.1">
    <property type="nucleotide sequence ID" value="NZ_JALNMJ010000013.1"/>
</dbReference>
<evidence type="ECO:0000256" key="4">
    <source>
        <dbReference type="ARBA" id="ARBA00022729"/>
    </source>
</evidence>
<dbReference type="InterPro" id="IPR031811">
    <property type="entry name" value="ALGX/ALGJ_SGNH-like"/>
</dbReference>
<evidence type="ECO:0000313" key="9">
    <source>
        <dbReference type="Proteomes" id="UP001431221"/>
    </source>
</evidence>
<evidence type="ECO:0000256" key="6">
    <source>
        <dbReference type="ARBA" id="ARBA00022841"/>
    </source>
</evidence>
<evidence type="ECO:0000259" key="7">
    <source>
        <dbReference type="Pfam" id="PF16822"/>
    </source>
</evidence>
<dbReference type="Pfam" id="PF16822">
    <property type="entry name" value="ALGX"/>
    <property type="match status" value="1"/>
</dbReference>
<dbReference type="InterPro" id="IPR036514">
    <property type="entry name" value="SGNH_hydro_sf"/>
</dbReference>
<accession>A0ABT0GXJ9</accession>
<proteinExistence type="predicted"/>
<keyword evidence="3" id="KW-0808">Transferase</keyword>
<sequence>MLDRLTKASRYLLPVLFFGYAAAANTSLVLSGSWQGMHSDFDGVLKGSVTREVEEVYKTELPHREPSIGLLGALRYQLLGIGKPGVVVGSREWFYTNEEFLPTVNKPDRIEQSVQEILRVKDRLEEQGTSLLLVPLPHKSDIYAENLGGMFSSSDGRDAYTSFIQRVTQAGIDTVDTRPVLMDGKSEAPVFFRTDTHWTPHGADIVAEEIARAAKAYSSWEAAPYALAEADEVSFWGDLISFITDENYGRLAGLDQEQVRLWQASEADTGSIADLFGADSTFPVVLVGSSYSANRNWSFAEFLKAHMSVDVLNVAEEGQGPGTPMFTFLDSDEFKQQPPRLVIWEFPTRYIAQDLLWENAPAHADAPQHISFASTPAGRVLK</sequence>
<dbReference type="Proteomes" id="UP001431221">
    <property type="component" value="Unassembled WGS sequence"/>
</dbReference>
<protein>
    <recommendedName>
        <fullName evidence="7">AlgX/AlgJ SGNH hydrolase-like domain-containing protein</fullName>
    </recommendedName>
</protein>
<evidence type="ECO:0000256" key="2">
    <source>
        <dbReference type="ARBA" id="ARBA00005182"/>
    </source>
</evidence>
<keyword evidence="6" id="KW-0016">Alginate biosynthesis</keyword>
<gene>
    <name evidence="8" type="ORF">M0H32_18480</name>
</gene>
<organism evidence="8 9">
    <name type="scientific">Roseibium sediminicola</name>
    <dbReference type="NCBI Taxonomy" id="2933272"/>
    <lineage>
        <taxon>Bacteria</taxon>
        <taxon>Pseudomonadati</taxon>
        <taxon>Pseudomonadota</taxon>
        <taxon>Alphaproteobacteria</taxon>
        <taxon>Hyphomicrobiales</taxon>
        <taxon>Stappiaceae</taxon>
        <taxon>Roseibium</taxon>
    </lineage>
</organism>
<comment type="subcellular location">
    <subcellularLocation>
        <location evidence="1">Periplasm</location>
    </subcellularLocation>
</comment>
<dbReference type="EMBL" id="JALNMJ010000013">
    <property type="protein sequence ID" value="MCK7614161.1"/>
    <property type="molecule type" value="Genomic_DNA"/>
</dbReference>
<keyword evidence="5" id="KW-0574">Periplasm</keyword>
<dbReference type="Gene3D" id="3.40.50.1110">
    <property type="entry name" value="SGNH hydrolase"/>
    <property type="match status" value="1"/>
</dbReference>
<name>A0ABT0GXJ9_9HYPH</name>
<reference evidence="8" key="1">
    <citation type="submission" date="2022-04" db="EMBL/GenBank/DDBJ databases">
        <title>Roseibium sp. CAU 1639 isolated from mud.</title>
        <authorList>
            <person name="Kim W."/>
        </authorList>
    </citation>
    <scope>NUCLEOTIDE SEQUENCE</scope>
    <source>
        <strain evidence="8">CAU 1639</strain>
    </source>
</reference>
<keyword evidence="9" id="KW-1185">Reference proteome</keyword>
<evidence type="ECO:0000256" key="3">
    <source>
        <dbReference type="ARBA" id="ARBA00022679"/>
    </source>
</evidence>
<evidence type="ECO:0000256" key="5">
    <source>
        <dbReference type="ARBA" id="ARBA00022764"/>
    </source>
</evidence>
<feature type="domain" description="AlgX/AlgJ SGNH hydrolase-like" evidence="7">
    <location>
        <begin position="86"/>
        <end position="347"/>
    </location>
</feature>
<evidence type="ECO:0000313" key="8">
    <source>
        <dbReference type="EMBL" id="MCK7614161.1"/>
    </source>
</evidence>
<keyword evidence="4" id="KW-0732">Signal</keyword>
<evidence type="ECO:0000256" key="1">
    <source>
        <dbReference type="ARBA" id="ARBA00004418"/>
    </source>
</evidence>
<comment type="caution">
    <text evidence="8">The sequence shown here is derived from an EMBL/GenBank/DDBJ whole genome shotgun (WGS) entry which is preliminary data.</text>
</comment>
<comment type="pathway">
    <text evidence="2">Glycan biosynthesis; alginate biosynthesis.</text>
</comment>